<proteinExistence type="predicted"/>
<evidence type="ECO:0000259" key="1">
    <source>
        <dbReference type="Pfam" id="PF07435"/>
    </source>
</evidence>
<comment type="caution">
    <text evidence="2">The sequence shown here is derived from an EMBL/GenBank/DDBJ whole genome shotgun (WGS) entry which is preliminary data.</text>
</comment>
<dbReference type="CDD" id="cd15787">
    <property type="entry name" value="YycH_N"/>
    <property type="match status" value="1"/>
</dbReference>
<reference evidence="2 3" key="1">
    <citation type="submission" date="2021-01" db="EMBL/GenBank/DDBJ databases">
        <title>Genomic Encyclopedia of Type Strains, Phase IV (KMG-IV): sequencing the most valuable type-strain genomes for metagenomic binning, comparative biology and taxonomic classification.</title>
        <authorList>
            <person name="Goeker M."/>
        </authorList>
    </citation>
    <scope>NUCLEOTIDE SEQUENCE [LARGE SCALE GENOMIC DNA]</scope>
    <source>
        <strain evidence="2 3">DSM 24834</strain>
    </source>
</reference>
<evidence type="ECO:0000313" key="3">
    <source>
        <dbReference type="Proteomes" id="UP001646157"/>
    </source>
</evidence>
<sequence>MNYEKIKSIILTLLVAISVLLTWNVWTYQPNYDVIGEDYTPGVTIGAEKTYKDVFKPFKVLFHQNQATFGTVDDNEIAKMMENISNWNFYELSEVGRDLTQSEFEWLVHGDKRVEILFPDIISFDVLRNLLNFEEKKLPNQSIDRIIVNTSKVNNDTAEVYFVSYSDQLVYKGQIKSAFLTTFNEDFVANSDKHPRYFAEEVAKSHKIFLPEKPIDFPSYRYVLEEINTQTFRDALFSDPNGVTKEFTNDGEQFTDGKSLMELDVNNQILTYVNPIYEETGSSTTTSVLIQESFNFVNEHGGWVDQFQYFKISNVERKIVYRQFINGLPVFNESGMAELSYVLGNKEIYRYQRPYTKMGLQLDSESENGVTLMSGYEVLNYLNSQEDIKPSLIEDIAIGYKLSRDIDLNQNIIIYKPTWYYLYAGGWLPIIPEEMGGTNNGLE</sequence>
<dbReference type="Gene3D" id="3.10.450.310">
    <property type="match status" value="1"/>
</dbReference>
<feature type="domain" description="Regulatory protein YycH" evidence="1">
    <location>
        <begin position="4"/>
        <end position="441"/>
    </location>
</feature>
<organism evidence="2 3">
    <name type="scientific">Rossellomorea pakistanensis</name>
    <dbReference type="NCBI Taxonomy" id="992288"/>
    <lineage>
        <taxon>Bacteria</taxon>
        <taxon>Bacillati</taxon>
        <taxon>Bacillota</taxon>
        <taxon>Bacilli</taxon>
        <taxon>Bacillales</taxon>
        <taxon>Bacillaceae</taxon>
        <taxon>Rossellomorea</taxon>
    </lineage>
</organism>
<dbReference type="Proteomes" id="UP001646157">
    <property type="component" value="Unassembled WGS sequence"/>
</dbReference>
<dbReference type="EMBL" id="JAFBDZ010000002">
    <property type="protein sequence ID" value="MBM7585106.1"/>
    <property type="molecule type" value="Genomic_DNA"/>
</dbReference>
<dbReference type="RefSeq" id="WP_205170354.1">
    <property type="nucleotide sequence ID" value="NZ_JAFBDZ010000002.1"/>
</dbReference>
<dbReference type="Gene3D" id="3.30.310.160">
    <property type="entry name" value="YycH protein, domain 2"/>
    <property type="match status" value="1"/>
</dbReference>
<gene>
    <name evidence="2" type="ORF">JOC86_001648</name>
</gene>
<dbReference type="InterPro" id="IPR042274">
    <property type="entry name" value="YycH/YycI_2"/>
</dbReference>
<protein>
    <submittedName>
        <fullName evidence="2">Regulatory protein YycH of two-component signal transduction system YycFG</fullName>
    </submittedName>
</protein>
<name>A0ABS2NB70_9BACI</name>
<dbReference type="Pfam" id="PF07435">
    <property type="entry name" value="YycH"/>
    <property type="match status" value="1"/>
</dbReference>
<dbReference type="InterPro" id="IPR009996">
    <property type="entry name" value="YycH"/>
</dbReference>
<keyword evidence="3" id="KW-1185">Reference proteome</keyword>
<evidence type="ECO:0000313" key="2">
    <source>
        <dbReference type="EMBL" id="MBM7585106.1"/>
    </source>
</evidence>
<accession>A0ABS2NB70</accession>